<feature type="binding site" evidence="6">
    <location>
        <begin position="330"/>
        <end position="334"/>
    </location>
    <ligand>
        <name>ATP</name>
        <dbReference type="ChEBI" id="CHEBI:30616"/>
    </ligand>
</feature>
<dbReference type="Gene3D" id="3.30.420.40">
    <property type="match status" value="2"/>
</dbReference>
<feature type="binding site" evidence="6">
    <location>
        <position position="91"/>
    </location>
    <ligand>
        <name>substrate</name>
    </ligand>
</feature>
<evidence type="ECO:0000256" key="6">
    <source>
        <dbReference type="HAMAP-Rule" id="MF_00020"/>
    </source>
</evidence>
<feature type="binding site" evidence="6">
    <location>
        <begin position="282"/>
        <end position="284"/>
    </location>
    <ligand>
        <name>ATP</name>
        <dbReference type="ChEBI" id="CHEBI:30616"/>
    </ligand>
</feature>
<dbReference type="NCBIfam" id="TIGR00016">
    <property type="entry name" value="ackA"/>
    <property type="match status" value="1"/>
</dbReference>
<comment type="cofactor">
    <cofactor evidence="6">
        <name>Mg(2+)</name>
        <dbReference type="ChEBI" id="CHEBI:18420"/>
    </cofactor>
    <cofactor evidence="6">
        <name>Mn(2+)</name>
        <dbReference type="ChEBI" id="CHEBI:29035"/>
    </cofactor>
    <text evidence="6">Mg(2+). Can also accept Mn(2+).</text>
</comment>
<dbReference type="PANTHER" id="PTHR21060:SF15">
    <property type="entry name" value="ACETATE KINASE-RELATED"/>
    <property type="match status" value="1"/>
</dbReference>
<comment type="pathway">
    <text evidence="6">Metabolic intermediate biosynthesis; acetyl-CoA biosynthesis; acetyl-CoA from acetate: step 1/2.</text>
</comment>
<dbReference type="InterPro" id="IPR000890">
    <property type="entry name" value="Aliphatic_acid_kin_short-chain"/>
</dbReference>
<dbReference type="HAMAP" id="MF_00020">
    <property type="entry name" value="Acetate_kinase"/>
    <property type="match status" value="1"/>
</dbReference>
<dbReference type="PIRSF" id="PIRSF000722">
    <property type="entry name" value="Acetate_prop_kin"/>
    <property type="match status" value="1"/>
</dbReference>
<dbReference type="PANTHER" id="PTHR21060">
    <property type="entry name" value="ACETATE KINASE"/>
    <property type="match status" value="1"/>
</dbReference>
<feature type="binding site" evidence="6">
    <location>
        <begin position="208"/>
        <end position="212"/>
    </location>
    <ligand>
        <name>ATP</name>
        <dbReference type="ChEBI" id="CHEBI:30616"/>
    </ligand>
</feature>
<keyword evidence="3 6" id="KW-0547">Nucleotide-binding</keyword>
<feature type="site" description="Transition state stabilizer" evidence="6">
    <location>
        <position position="180"/>
    </location>
</feature>
<accession>A0ABV7ZHM5</accession>
<dbReference type="RefSeq" id="WP_104752627.1">
    <property type="nucleotide sequence ID" value="NZ_FZMF01000033.1"/>
</dbReference>
<dbReference type="EMBL" id="JBHRZO010000037">
    <property type="protein sequence ID" value="MFC3848048.1"/>
    <property type="molecule type" value="Genomic_DNA"/>
</dbReference>
<dbReference type="Proteomes" id="UP001595783">
    <property type="component" value="Unassembled WGS sequence"/>
</dbReference>
<keyword evidence="4 6" id="KW-0418">Kinase</keyword>
<keyword evidence="6" id="KW-0963">Cytoplasm</keyword>
<dbReference type="InterPro" id="IPR043129">
    <property type="entry name" value="ATPase_NBD"/>
</dbReference>
<proteinExistence type="inferred from homology"/>
<sequence length="399" mass="43892">MHILVLNLGSSSIKFQLFHIERQSVLAKGLVEQIGGDCSQIQIYSHEGCAKISQECMRISTYEEGLQHIEYALRDLGILESLGHVDGVGHRVVHGGDLFIKPTLITDEVIAHIEKLAFLAPLHNPAHLMGIKTLKQKAPHVPQVAVFDTAFHQSIPAHAFMYALPYDLYETYKLRRYGFHGTSHHFVAMEAANFLGIPYEQFNAISLHLGNGASVCAIEKGKSVDTSMGLTPLEGLIMGTRSGDLDPALLGYIMQIQRESLEEVNDVLNKESGLKGLCGKSDMRSVEALIEKGDEKAQLAFDMYAYRIRKYVGSYLLTLGRIDALIFTGGVGENCARLRKAVCANLENFGMILDLDTNSNPPKGVVNLSQSNTAVQILRVPTNEEWAIANQSAKIIQAC</sequence>
<comment type="similarity">
    <text evidence="1 6 7">Belongs to the acetokinase family.</text>
</comment>
<feature type="active site" description="Proton donor/acceptor" evidence="6">
    <location>
        <position position="148"/>
    </location>
</feature>
<dbReference type="CDD" id="cd24010">
    <property type="entry name" value="ASKHA_NBD_AcK_PK"/>
    <property type="match status" value="1"/>
</dbReference>
<evidence type="ECO:0000313" key="9">
    <source>
        <dbReference type="Proteomes" id="UP001595783"/>
    </source>
</evidence>
<evidence type="ECO:0000256" key="5">
    <source>
        <dbReference type="ARBA" id="ARBA00022840"/>
    </source>
</evidence>
<feature type="site" description="Transition state stabilizer" evidence="6">
    <location>
        <position position="241"/>
    </location>
</feature>
<evidence type="ECO:0000256" key="3">
    <source>
        <dbReference type="ARBA" id="ARBA00022741"/>
    </source>
</evidence>
<keyword evidence="9" id="KW-1185">Reference proteome</keyword>
<name>A0ABV7ZHM5_9HELI</name>
<evidence type="ECO:0000256" key="7">
    <source>
        <dbReference type="RuleBase" id="RU003835"/>
    </source>
</evidence>
<comment type="function">
    <text evidence="6">Catalyzes the formation of acetyl phosphate from acetate and ATP. Can also catalyze the reverse reaction.</text>
</comment>
<comment type="subunit">
    <text evidence="6">Homodimer.</text>
</comment>
<comment type="caution">
    <text evidence="8">The sequence shown here is derived from an EMBL/GenBank/DDBJ whole genome shotgun (WGS) entry which is preliminary data.</text>
</comment>
<dbReference type="PROSITE" id="PS01076">
    <property type="entry name" value="ACETATE_KINASE_2"/>
    <property type="match status" value="1"/>
</dbReference>
<dbReference type="EC" id="2.7.2.1" evidence="6"/>
<keyword evidence="6" id="KW-0460">Magnesium</keyword>
<protein>
    <recommendedName>
        <fullName evidence="6">Acetate kinase</fullName>
        <ecNumber evidence="6">2.7.2.1</ecNumber>
    </recommendedName>
    <alternativeName>
        <fullName evidence="6">Acetokinase</fullName>
    </alternativeName>
</protein>
<keyword evidence="5 6" id="KW-0067">ATP-binding</keyword>
<feature type="binding site" evidence="6">
    <location>
        <position position="14"/>
    </location>
    <ligand>
        <name>ATP</name>
        <dbReference type="ChEBI" id="CHEBI:30616"/>
    </ligand>
</feature>
<comment type="catalytic activity">
    <reaction evidence="6">
        <text>acetate + ATP = acetyl phosphate + ADP</text>
        <dbReference type="Rhea" id="RHEA:11352"/>
        <dbReference type="ChEBI" id="CHEBI:22191"/>
        <dbReference type="ChEBI" id="CHEBI:30089"/>
        <dbReference type="ChEBI" id="CHEBI:30616"/>
        <dbReference type="ChEBI" id="CHEBI:456216"/>
        <dbReference type="EC" id="2.7.2.1"/>
    </reaction>
</comment>
<gene>
    <name evidence="6" type="primary">ackA</name>
    <name evidence="8" type="ORF">ACFOPX_05855</name>
</gene>
<comment type="subcellular location">
    <subcellularLocation>
        <location evidence="6">Cytoplasm</location>
    </subcellularLocation>
</comment>
<reference evidence="9" key="1">
    <citation type="journal article" date="2019" name="Int. J. Syst. Evol. Microbiol.">
        <title>The Global Catalogue of Microorganisms (GCM) 10K type strain sequencing project: providing services to taxonomists for standard genome sequencing and annotation.</title>
        <authorList>
            <consortium name="The Broad Institute Genomics Platform"/>
            <consortium name="The Broad Institute Genome Sequencing Center for Infectious Disease"/>
            <person name="Wu L."/>
            <person name="Ma J."/>
        </authorList>
    </citation>
    <scope>NUCLEOTIDE SEQUENCE [LARGE SCALE GENOMIC DNA]</scope>
    <source>
        <strain evidence="9">CCUG 53816</strain>
    </source>
</reference>
<dbReference type="InterPro" id="IPR004372">
    <property type="entry name" value="Ac/propionate_kinase"/>
</dbReference>
<organism evidence="8 9">
    <name type="scientific">Helicobacter baculiformis</name>
    <dbReference type="NCBI Taxonomy" id="427351"/>
    <lineage>
        <taxon>Bacteria</taxon>
        <taxon>Pseudomonadati</taxon>
        <taxon>Campylobacterota</taxon>
        <taxon>Epsilonproteobacteria</taxon>
        <taxon>Campylobacterales</taxon>
        <taxon>Helicobacteraceae</taxon>
        <taxon>Helicobacter</taxon>
    </lineage>
</organism>
<feature type="binding site" evidence="6">
    <location>
        <position position="384"/>
    </location>
    <ligand>
        <name>Mg(2+)</name>
        <dbReference type="ChEBI" id="CHEBI:18420"/>
    </ligand>
</feature>
<evidence type="ECO:0000256" key="1">
    <source>
        <dbReference type="ARBA" id="ARBA00008748"/>
    </source>
</evidence>
<keyword evidence="6" id="KW-0479">Metal-binding</keyword>
<evidence type="ECO:0000256" key="2">
    <source>
        <dbReference type="ARBA" id="ARBA00022679"/>
    </source>
</evidence>
<evidence type="ECO:0000313" key="8">
    <source>
        <dbReference type="EMBL" id="MFC3848048.1"/>
    </source>
</evidence>
<evidence type="ECO:0000256" key="4">
    <source>
        <dbReference type="ARBA" id="ARBA00022777"/>
    </source>
</evidence>
<feature type="binding site" evidence="6">
    <location>
        <position position="7"/>
    </location>
    <ligand>
        <name>Mg(2+)</name>
        <dbReference type="ChEBI" id="CHEBI:18420"/>
    </ligand>
</feature>
<dbReference type="GO" id="GO:0016301">
    <property type="term" value="F:kinase activity"/>
    <property type="evidence" value="ECO:0007669"/>
    <property type="project" value="UniProtKB-KW"/>
</dbReference>
<dbReference type="SUPFAM" id="SSF53067">
    <property type="entry name" value="Actin-like ATPase domain"/>
    <property type="match status" value="2"/>
</dbReference>
<dbReference type="Pfam" id="PF00871">
    <property type="entry name" value="Acetate_kinase"/>
    <property type="match status" value="1"/>
</dbReference>
<keyword evidence="2 6" id="KW-0808">Transferase</keyword>
<dbReference type="InterPro" id="IPR023865">
    <property type="entry name" value="Aliphatic_acid_kinase_CS"/>
</dbReference>
<dbReference type="PROSITE" id="PS01075">
    <property type="entry name" value="ACETATE_KINASE_1"/>
    <property type="match status" value="1"/>
</dbReference>
<dbReference type="PRINTS" id="PR00471">
    <property type="entry name" value="ACETATEKNASE"/>
</dbReference>